<comment type="caution">
    <text evidence="2">The sequence shown here is derived from an EMBL/GenBank/DDBJ whole genome shotgun (WGS) entry which is preliminary data.</text>
</comment>
<dbReference type="InterPro" id="IPR024078">
    <property type="entry name" value="LmbE-like_dom_sf"/>
</dbReference>
<keyword evidence="3" id="KW-1185">Reference proteome</keyword>
<proteinExistence type="predicted"/>
<evidence type="ECO:0000256" key="1">
    <source>
        <dbReference type="ARBA" id="ARBA00022833"/>
    </source>
</evidence>
<dbReference type="Proteomes" id="UP000584374">
    <property type="component" value="Unassembled WGS sequence"/>
</dbReference>
<name>A0A840QFG9_9PSEU</name>
<dbReference type="AlphaFoldDB" id="A0A840QFG9"/>
<reference evidence="2 3" key="1">
    <citation type="submission" date="2020-08" db="EMBL/GenBank/DDBJ databases">
        <title>Sequencing the genomes of 1000 actinobacteria strains.</title>
        <authorList>
            <person name="Klenk H.-P."/>
        </authorList>
    </citation>
    <scope>NUCLEOTIDE SEQUENCE [LARGE SCALE GENOMIC DNA]</scope>
    <source>
        <strain evidence="2 3">DSM 45584</strain>
    </source>
</reference>
<dbReference type="GO" id="GO:0016811">
    <property type="term" value="F:hydrolase activity, acting on carbon-nitrogen (but not peptide) bonds, in linear amides"/>
    <property type="evidence" value="ECO:0007669"/>
    <property type="project" value="TreeGrafter"/>
</dbReference>
<accession>A0A840QFG9</accession>
<evidence type="ECO:0000313" key="2">
    <source>
        <dbReference type="EMBL" id="MBB5158817.1"/>
    </source>
</evidence>
<dbReference type="RefSeq" id="WP_184730817.1">
    <property type="nucleotide sequence ID" value="NZ_JACHIW010000002.1"/>
</dbReference>
<dbReference type="Gene3D" id="3.40.50.10320">
    <property type="entry name" value="LmbE-like"/>
    <property type="match status" value="1"/>
</dbReference>
<dbReference type="EMBL" id="JACHIW010000002">
    <property type="protein sequence ID" value="MBB5158817.1"/>
    <property type="molecule type" value="Genomic_DNA"/>
</dbReference>
<organism evidence="2 3">
    <name type="scientific">Saccharopolyspora phatthalungensis</name>
    <dbReference type="NCBI Taxonomy" id="664693"/>
    <lineage>
        <taxon>Bacteria</taxon>
        <taxon>Bacillati</taxon>
        <taxon>Actinomycetota</taxon>
        <taxon>Actinomycetes</taxon>
        <taxon>Pseudonocardiales</taxon>
        <taxon>Pseudonocardiaceae</taxon>
        <taxon>Saccharopolyspora</taxon>
    </lineage>
</organism>
<gene>
    <name evidence="2" type="ORF">BJ970_006416</name>
</gene>
<protein>
    <submittedName>
        <fullName evidence="2">LmbE family N-acetylglucosaminyl deacetylase</fullName>
    </submittedName>
</protein>
<sequence length="237" mass="25997">MTFPFGPTGRRVLLVAPHPDDIAYSCGGLVERHLRDCGATLVTVFGRSTWALPRELRAQGPDAVSSARAEEDRRYGSDRGIRTLSWDLRDASLRGYDDDTELDADAAADPVADEVADRIRTLVRRLRPEVVVAPGAVGNHVDHRIVHDAVREIAPDAVFYEDIPYAAHHPLSTVEDSMRTRGLRPVCTVEFGELATAKIAGMCCYGSQTDQENIDEMLAHAGRISPTGLGERYWSAS</sequence>
<dbReference type="GO" id="GO:0016137">
    <property type="term" value="P:glycoside metabolic process"/>
    <property type="evidence" value="ECO:0007669"/>
    <property type="project" value="UniProtKB-ARBA"/>
</dbReference>
<dbReference type="SUPFAM" id="SSF102588">
    <property type="entry name" value="LmbE-like"/>
    <property type="match status" value="1"/>
</dbReference>
<dbReference type="PANTHER" id="PTHR12993:SF29">
    <property type="entry name" value="BLR3841 PROTEIN"/>
    <property type="match status" value="1"/>
</dbReference>
<dbReference type="PANTHER" id="PTHR12993">
    <property type="entry name" value="N-ACETYLGLUCOSAMINYL-PHOSPHATIDYLINOSITOL DE-N-ACETYLASE-RELATED"/>
    <property type="match status" value="1"/>
</dbReference>
<dbReference type="Pfam" id="PF02585">
    <property type="entry name" value="PIG-L"/>
    <property type="match status" value="1"/>
</dbReference>
<evidence type="ECO:0000313" key="3">
    <source>
        <dbReference type="Proteomes" id="UP000584374"/>
    </source>
</evidence>
<dbReference type="InterPro" id="IPR003737">
    <property type="entry name" value="GlcNAc_PI_deacetylase-related"/>
</dbReference>
<keyword evidence="1" id="KW-0862">Zinc</keyword>